<evidence type="ECO:0000256" key="2">
    <source>
        <dbReference type="ARBA" id="ARBA00009262"/>
    </source>
</evidence>
<evidence type="ECO:0000256" key="8">
    <source>
        <dbReference type="ARBA" id="ARBA00023043"/>
    </source>
</evidence>
<dbReference type="PROSITE" id="PS52044">
    <property type="entry name" value="VLRF1"/>
    <property type="match status" value="1"/>
</dbReference>
<feature type="compositionally biased region" description="Basic and acidic residues" evidence="12">
    <location>
        <begin position="622"/>
        <end position="661"/>
    </location>
</feature>
<dbReference type="GO" id="GO:0016787">
    <property type="term" value="F:hydrolase activity"/>
    <property type="evidence" value="ECO:0007669"/>
    <property type="project" value="UniProtKB-KW"/>
</dbReference>
<dbReference type="PANTHER" id="PTHR16036:SF2">
    <property type="entry name" value="TRNA ENDONUCLEASE ANKZF1"/>
    <property type="match status" value="1"/>
</dbReference>
<dbReference type="PANTHER" id="PTHR16036">
    <property type="entry name" value="ANKYRIN REPEAT AND ZINC FINGER DOMAIN-CONTAINING PROTEIN 1"/>
    <property type="match status" value="1"/>
</dbReference>
<evidence type="ECO:0000256" key="1">
    <source>
        <dbReference type="ARBA" id="ARBA00004496"/>
    </source>
</evidence>
<feature type="compositionally biased region" description="Basic and acidic residues" evidence="12">
    <location>
        <begin position="38"/>
        <end position="47"/>
    </location>
</feature>
<feature type="domain" description="VLRF1" evidence="13">
    <location>
        <begin position="244"/>
        <end position="402"/>
    </location>
</feature>
<evidence type="ECO:0000313" key="14">
    <source>
        <dbReference type="EMBL" id="KAF2456533.1"/>
    </source>
</evidence>
<feature type="compositionally biased region" description="Basic and acidic residues" evidence="12">
    <location>
        <begin position="568"/>
        <end position="612"/>
    </location>
</feature>
<evidence type="ECO:0000256" key="7">
    <source>
        <dbReference type="ARBA" id="ARBA00022801"/>
    </source>
</evidence>
<feature type="compositionally biased region" description="Low complexity" evidence="12">
    <location>
        <begin position="418"/>
        <end position="436"/>
    </location>
</feature>
<comment type="subcellular location">
    <subcellularLocation>
        <location evidence="1">Cytoplasm</location>
    </subcellularLocation>
</comment>
<keyword evidence="6 11" id="KW-0255">Endonuclease</keyword>
<feature type="region of interest" description="Disordered" evidence="12">
    <location>
        <begin position="217"/>
        <end position="238"/>
    </location>
</feature>
<dbReference type="PROSITE" id="PS50890">
    <property type="entry name" value="PUA"/>
    <property type="match status" value="1"/>
</dbReference>
<evidence type="ECO:0000256" key="12">
    <source>
        <dbReference type="SAM" id="MobiDB-lite"/>
    </source>
</evidence>
<feature type="region of interest" description="Disordered" evidence="12">
    <location>
        <begin position="27"/>
        <end position="67"/>
    </location>
</feature>
<evidence type="ECO:0000256" key="10">
    <source>
        <dbReference type="PROSITE-ProRule" id="PRU00023"/>
    </source>
</evidence>
<dbReference type="InterPro" id="IPR036770">
    <property type="entry name" value="Ankyrin_rpt-contain_sf"/>
</dbReference>
<evidence type="ECO:0000256" key="9">
    <source>
        <dbReference type="ARBA" id="ARBA00023054"/>
    </source>
</evidence>
<dbReference type="EMBL" id="MU001683">
    <property type="protein sequence ID" value="KAF2456533.1"/>
    <property type="molecule type" value="Genomic_DNA"/>
</dbReference>
<evidence type="ECO:0000256" key="4">
    <source>
        <dbReference type="ARBA" id="ARBA00022722"/>
    </source>
</evidence>
<dbReference type="Gene3D" id="1.25.40.20">
    <property type="entry name" value="Ankyrin repeat-containing domain"/>
    <property type="match status" value="1"/>
</dbReference>
<feature type="region of interest" description="Disordered" evidence="12">
    <location>
        <begin position="117"/>
        <end position="144"/>
    </location>
</feature>
<keyword evidence="4 11" id="KW-0540">Nuclease</keyword>
<keyword evidence="3 11" id="KW-0963">Cytoplasm</keyword>
<dbReference type="AlphaFoldDB" id="A0A6A6NZ50"/>
<accession>A0A6A6NZ50</accession>
<feature type="region of interest" description="Disordered" evidence="12">
    <location>
        <begin position="418"/>
        <end position="442"/>
    </location>
</feature>
<feature type="repeat" description="ANK" evidence="10">
    <location>
        <begin position="491"/>
        <end position="524"/>
    </location>
</feature>
<protein>
    <recommendedName>
        <fullName evidence="13">VLRF1 domain-containing protein</fullName>
    </recommendedName>
</protein>
<dbReference type="Pfam" id="PF18826">
    <property type="entry name" value="bVLRF1"/>
    <property type="match status" value="1"/>
</dbReference>
<dbReference type="GO" id="GO:0004519">
    <property type="term" value="F:endonuclease activity"/>
    <property type="evidence" value="ECO:0007669"/>
    <property type="project" value="UniProtKB-KW"/>
</dbReference>
<name>A0A6A6NZ50_9PEZI</name>
<evidence type="ECO:0000256" key="3">
    <source>
        <dbReference type="ARBA" id="ARBA00022490"/>
    </source>
</evidence>
<dbReference type="GO" id="GO:0005737">
    <property type="term" value="C:cytoplasm"/>
    <property type="evidence" value="ECO:0007669"/>
    <property type="project" value="UniProtKB-SubCell"/>
</dbReference>
<feature type="region of interest" description="Disordered" evidence="12">
    <location>
        <begin position="553"/>
        <end position="661"/>
    </location>
</feature>
<evidence type="ECO:0000256" key="11">
    <source>
        <dbReference type="PROSITE-ProRule" id="PRU01389"/>
    </source>
</evidence>
<feature type="compositionally biased region" description="Acidic residues" evidence="12">
    <location>
        <begin position="127"/>
        <end position="137"/>
    </location>
</feature>
<feature type="active site" evidence="11">
    <location>
        <position position="303"/>
    </location>
</feature>
<dbReference type="Proteomes" id="UP000799766">
    <property type="component" value="Unassembled WGS sequence"/>
</dbReference>
<dbReference type="PROSITE" id="PS00028">
    <property type="entry name" value="ZINC_FINGER_C2H2_1"/>
    <property type="match status" value="1"/>
</dbReference>
<evidence type="ECO:0000259" key="13">
    <source>
        <dbReference type="PROSITE" id="PS52044"/>
    </source>
</evidence>
<keyword evidence="5" id="KW-0677">Repeat</keyword>
<keyword evidence="8 10" id="KW-0040">ANK repeat</keyword>
<keyword evidence="7 11" id="KW-0378">Hydrolase</keyword>
<keyword evidence="15" id="KW-1185">Reference proteome</keyword>
<dbReference type="OrthoDB" id="429841at2759"/>
<reference evidence="14" key="1">
    <citation type="journal article" date="2020" name="Stud. Mycol.">
        <title>101 Dothideomycetes genomes: a test case for predicting lifestyles and emergence of pathogens.</title>
        <authorList>
            <person name="Haridas S."/>
            <person name="Albert R."/>
            <person name="Binder M."/>
            <person name="Bloem J."/>
            <person name="Labutti K."/>
            <person name="Salamov A."/>
            <person name="Andreopoulos B."/>
            <person name="Baker S."/>
            <person name="Barry K."/>
            <person name="Bills G."/>
            <person name="Bluhm B."/>
            <person name="Cannon C."/>
            <person name="Castanera R."/>
            <person name="Culley D."/>
            <person name="Daum C."/>
            <person name="Ezra D."/>
            <person name="Gonzalez J."/>
            <person name="Henrissat B."/>
            <person name="Kuo A."/>
            <person name="Liang C."/>
            <person name="Lipzen A."/>
            <person name="Lutzoni F."/>
            <person name="Magnuson J."/>
            <person name="Mondo S."/>
            <person name="Nolan M."/>
            <person name="Ohm R."/>
            <person name="Pangilinan J."/>
            <person name="Park H.-J."/>
            <person name="Ramirez L."/>
            <person name="Alfaro M."/>
            <person name="Sun H."/>
            <person name="Tritt A."/>
            <person name="Yoshinaga Y."/>
            <person name="Zwiers L.-H."/>
            <person name="Turgeon B."/>
            <person name="Goodwin S."/>
            <person name="Spatafora J."/>
            <person name="Crous P."/>
            <person name="Grigoriev I."/>
        </authorList>
    </citation>
    <scope>NUCLEOTIDE SEQUENCE</scope>
    <source>
        <strain evidence="14">ATCC 16933</strain>
    </source>
</reference>
<dbReference type="InterPro" id="IPR013087">
    <property type="entry name" value="Znf_C2H2_type"/>
</dbReference>
<evidence type="ECO:0000256" key="5">
    <source>
        <dbReference type="ARBA" id="ARBA00022737"/>
    </source>
</evidence>
<dbReference type="InterPro" id="IPR041175">
    <property type="entry name" value="VLRF1/Vms1"/>
</dbReference>
<dbReference type="InterPro" id="IPR002110">
    <property type="entry name" value="Ankyrin_rpt"/>
</dbReference>
<evidence type="ECO:0000313" key="15">
    <source>
        <dbReference type="Proteomes" id="UP000799766"/>
    </source>
</evidence>
<organism evidence="14 15">
    <name type="scientific">Lineolata rhizophorae</name>
    <dbReference type="NCBI Taxonomy" id="578093"/>
    <lineage>
        <taxon>Eukaryota</taxon>
        <taxon>Fungi</taxon>
        <taxon>Dikarya</taxon>
        <taxon>Ascomycota</taxon>
        <taxon>Pezizomycotina</taxon>
        <taxon>Dothideomycetes</taxon>
        <taxon>Dothideomycetes incertae sedis</taxon>
        <taxon>Lineolatales</taxon>
        <taxon>Lineolataceae</taxon>
        <taxon>Lineolata</taxon>
    </lineage>
</organism>
<comment type="similarity">
    <text evidence="2 11">Belongs to the ANKZF1/VMS1 family.</text>
</comment>
<dbReference type="GO" id="GO:0036503">
    <property type="term" value="P:ERAD pathway"/>
    <property type="evidence" value="ECO:0007669"/>
    <property type="project" value="TreeGrafter"/>
</dbReference>
<evidence type="ECO:0000256" key="6">
    <source>
        <dbReference type="ARBA" id="ARBA00022759"/>
    </source>
</evidence>
<dbReference type="SUPFAM" id="SSF48403">
    <property type="entry name" value="Ankyrin repeat"/>
    <property type="match status" value="1"/>
</dbReference>
<gene>
    <name evidence="14" type="ORF">BDY21DRAFT_347478</name>
</gene>
<dbReference type="InterPro" id="IPR047139">
    <property type="entry name" value="ANKZ1/VMS1"/>
</dbReference>
<proteinExistence type="inferred from homology"/>
<sequence length="661" mass="72697">MPPKPEEELLQRPLYVFDLPEELLLTLNLKEQTSQSPETDKNEERKKSPSPSPERTSTPEGGPAIATSCALCGLSFPNLEEQRGHVRSDLHGYNLKQKIKGLKPVSEADFERLVGELDESLSGSDSSETDSEEEVEEGSNKAKDTTLTALLKRQAKIVAPEDDDFVPKKRRRGPGKPPLLWFASSLLPKNVSLGIYRAIFSDAEQETEGKIVETIRNKQLPPMPPPGKPVQDGSGGVKLPDAKQSPHYLLCMIGGGHFAGMVVSLAPKIGKRHTGPTEERSASVLAHKTFHRYTTRRKQGGSQATNDAKGAAHSAGASLRRYNEAALTADVRQLLAEWRDLIDMAEMLFIRASGSQNRRTLFGPYDGQVLRSNDPRIRGFPFSTRRATQLELMRAFVELTRVKINRVDETSNAVAAAAAAAGPSTPPKAATPSKPVKSTLSREDEAAALHTTQLTALIRRSKAPALLSYLSSNALSPDFRFFPPDAPAHHHAPTPLHLAAASNAPAVVLALLTKARADPMVRNGKDQTPFEVAGDRATRDAFRVARGELGEEAADWETAGVPAALSKAEAERRDEAEKRDAGEKEKERKKAEVERLRKEEQEREASRREARVGKGKLLGKAATERSAQERREEETRGMSEEARRRLEREQRARAVERRLGL</sequence>
<keyword evidence="9" id="KW-0175">Coiled coil</keyword>
<dbReference type="PROSITE" id="PS50088">
    <property type="entry name" value="ANK_REPEAT"/>
    <property type="match status" value="1"/>
</dbReference>
<comment type="domain">
    <text evidence="11">The VLRF1 domain mediates binding to the 60S ribosomal subunit.</text>
</comment>